<protein>
    <submittedName>
        <fullName evidence="2">Uncharacterized protein</fullName>
    </submittedName>
</protein>
<dbReference type="Proteomes" id="UP000475862">
    <property type="component" value="Unassembled WGS sequence"/>
</dbReference>
<keyword evidence="1" id="KW-0175">Coiled coil</keyword>
<name>A0A6G0SV03_APHGL</name>
<dbReference type="AlphaFoldDB" id="A0A6G0SV03"/>
<proteinExistence type="predicted"/>
<dbReference type="OrthoDB" id="6617815at2759"/>
<dbReference type="PANTHER" id="PTHR45749:SF21">
    <property type="entry name" value="DUF4371 DOMAIN-CONTAINING PROTEIN"/>
    <property type="match status" value="1"/>
</dbReference>
<evidence type="ECO:0000256" key="1">
    <source>
        <dbReference type="SAM" id="Coils"/>
    </source>
</evidence>
<dbReference type="EMBL" id="VYZN01002067">
    <property type="protein sequence ID" value="KAE9521794.1"/>
    <property type="molecule type" value="Genomic_DNA"/>
</dbReference>
<feature type="coiled-coil region" evidence="1">
    <location>
        <begin position="291"/>
        <end position="318"/>
    </location>
</feature>
<keyword evidence="3" id="KW-1185">Reference proteome</keyword>
<accession>A0A6G0SV03</accession>
<gene>
    <name evidence="2" type="ORF">AGLY_017817</name>
</gene>
<evidence type="ECO:0000313" key="3">
    <source>
        <dbReference type="Proteomes" id="UP000475862"/>
    </source>
</evidence>
<sequence length="371" mass="43592">MYSYNFLITIRITYEELRIKFSNILIGPKKIYRHYKKKKIQKNCNFKQLIRNLVSNFKIFLVIQNFFTDTSKKNSHKNRKFQWSINNSKKSQMILNLKYLIMIIIRNFKELCKLLAKSNKEFGKKFNLKTNYSSHIIQDELINICADVVKEIIVKDIEDVEVFGIMCDEARCYKQEQMALCVRYVKNLDVVERFLGFIDCSKNQDAEIAQSYDGANNISGKFYGLQNKMKNNILTLFIPTETRHVFNTLESLYVHFSHPSKNQKLTEIQTKLGIKHTTMIRLSDTRWNCRYQNIKSVKNSYKAIIQALEEEIENEDDRGVNEAIGILTNLKSGRFIVYLFILHKVLININIVSNKFQEKNATLGESKNIIL</sequence>
<organism evidence="2 3">
    <name type="scientific">Aphis glycines</name>
    <name type="common">Soybean aphid</name>
    <dbReference type="NCBI Taxonomy" id="307491"/>
    <lineage>
        <taxon>Eukaryota</taxon>
        <taxon>Metazoa</taxon>
        <taxon>Ecdysozoa</taxon>
        <taxon>Arthropoda</taxon>
        <taxon>Hexapoda</taxon>
        <taxon>Insecta</taxon>
        <taxon>Pterygota</taxon>
        <taxon>Neoptera</taxon>
        <taxon>Paraneoptera</taxon>
        <taxon>Hemiptera</taxon>
        <taxon>Sternorrhyncha</taxon>
        <taxon>Aphidomorpha</taxon>
        <taxon>Aphidoidea</taxon>
        <taxon>Aphididae</taxon>
        <taxon>Aphidini</taxon>
        <taxon>Aphis</taxon>
        <taxon>Aphis</taxon>
    </lineage>
</organism>
<dbReference type="PANTHER" id="PTHR45749">
    <property type="match status" value="1"/>
</dbReference>
<evidence type="ECO:0000313" key="2">
    <source>
        <dbReference type="EMBL" id="KAE9521794.1"/>
    </source>
</evidence>
<comment type="caution">
    <text evidence="2">The sequence shown here is derived from an EMBL/GenBank/DDBJ whole genome shotgun (WGS) entry which is preliminary data.</text>
</comment>
<reference evidence="2 3" key="1">
    <citation type="submission" date="2019-08" db="EMBL/GenBank/DDBJ databases">
        <title>The genome of the soybean aphid Biotype 1, its phylome, world population structure and adaptation to the North American continent.</title>
        <authorList>
            <person name="Giordano R."/>
            <person name="Donthu R.K."/>
            <person name="Hernandez A.G."/>
            <person name="Wright C.L."/>
            <person name="Zimin A.V."/>
        </authorList>
    </citation>
    <scope>NUCLEOTIDE SEQUENCE [LARGE SCALE GENOMIC DNA]</scope>
    <source>
        <tissue evidence="2">Whole aphids</tissue>
    </source>
</reference>